<reference evidence="2" key="2">
    <citation type="journal article" date="2021" name="PeerJ">
        <title>Extensive microbial diversity within the chicken gut microbiome revealed by metagenomics and culture.</title>
        <authorList>
            <person name="Gilroy R."/>
            <person name="Ravi A."/>
            <person name="Getino M."/>
            <person name="Pursley I."/>
            <person name="Horton D.L."/>
            <person name="Alikhan N.F."/>
            <person name="Baker D."/>
            <person name="Gharbi K."/>
            <person name="Hall N."/>
            <person name="Watson M."/>
            <person name="Adriaenssens E.M."/>
            <person name="Foster-Nyarko E."/>
            <person name="Jarju S."/>
            <person name="Secka A."/>
            <person name="Antonio M."/>
            <person name="Oren A."/>
            <person name="Chaudhuri R.R."/>
            <person name="La Ragione R."/>
            <person name="Hildebrand F."/>
            <person name="Pallen M.J."/>
        </authorList>
    </citation>
    <scope>NUCLEOTIDE SEQUENCE</scope>
    <source>
        <strain evidence="2">CHK176-6737</strain>
    </source>
</reference>
<reference evidence="2" key="1">
    <citation type="submission" date="2020-10" db="EMBL/GenBank/DDBJ databases">
        <authorList>
            <person name="Gilroy R."/>
        </authorList>
    </citation>
    <scope>NUCLEOTIDE SEQUENCE</scope>
    <source>
        <strain evidence="2">CHK176-6737</strain>
    </source>
</reference>
<dbReference type="EMBL" id="DVNM01000047">
    <property type="protein sequence ID" value="HIU69961.1"/>
    <property type="molecule type" value="Genomic_DNA"/>
</dbReference>
<dbReference type="Gene3D" id="3.30.830.10">
    <property type="entry name" value="Metalloenzyme, LuxS/M16 peptidase-like"/>
    <property type="match status" value="2"/>
</dbReference>
<dbReference type="Proteomes" id="UP000824125">
    <property type="component" value="Unassembled WGS sequence"/>
</dbReference>
<dbReference type="InterPro" id="IPR011249">
    <property type="entry name" value="Metalloenz_LuxS/M16"/>
</dbReference>
<dbReference type="AlphaFoldDB" id="A0A9D1MWE8"/>
<evidence type="ECO:0000259" key="1">
    <source>
        <dbReference type="Pfam" id="PF05193"/>
    </source>
</evidence>
<protein>
    <submittedName>
        <fullName evidence="2">Insulinase family protein</fullName>
    </submittedName>
</protein>
<accession>A0A9D1MWE8</accession>
<evidence type="ECO:0000313" key="2">
    <source>
        <dbReference type="EMBL" id="HIU69961.1"/>
    </source>
</evidence>
<dbReference type="GO" id="GO:0046872">
    <property type="term" value="F:metal ion binding"/>
    <property type="evidence" value="ECO:0007669"/>
    <property type="project" value="InterPro"/>
</dbReference>
<sequence>MDNDLEKYTLGEGVELIAVPVGRFKTNEISISFATALHPQHAAANALALRVIASVSRSYPTPSALSRELAYLYGADLQPLIMKSGASQVLSLGLTCIDDRYSMDAQSIGAQAAALLCDLIFHPRLQEDGQFFQEDVNREKEQLIQQICAEENDKRVYAYHRLEEEMFRGEPCSVSRFGTAEQVAALTPADVREALTRLVETAKVVVTVVGSCGVGQIKDLFADAFSAVPRRYAAPPVVAAASAPEEPRFVTDRENVKQGKLVLGFRVDCAPDSAFAPAVRSAADVFGGGPYSKLFANVREKMSLCYYCSARYVRAMRAVIVQCGCEEKNMEKAVKEILTQLAEVQKGNCENEFASSKAGIGDTLLSVYDTPQGLETWYLSQIADGDYKSPRTAAEENGAVTFEDVQRAAGLLKLDTVYRLVSAKEAE</sequence>
<name>A0A9D1MWE8_9FIRM</name>
<dbReference type="Pfam" id="PF05193">
    <property type="entry name" value="Peptidase_M16_C"/>
    <property type="match status" value="1"/>
</dbReference>
<dbReference type="PANTHER" id="PTHR11851">
    <property type="entry name" value="METALLOPROTEASE"/>
    <property type="match status" value="1"/>
</dbReference>
<dbReference type="NCBIfam" id="NF047422">
    <property type="entry name" value="YfmF_fam"/>
    <property type="match status" value="1"/>
</dbReference>
<proteinExistence type="predicted"/>
<feature type="domain" description="Peptidase M16 C-terminal" evidence="1">
    <location>
        <begin position="186"/>
        <end position="358"/>
    </location>
</feature>
<organism evidence="2 3">
    <name type="scientific">Candidatus Scybalenecus merdavium</name>
    <dbReference type="NCBI Taxonomy" id="2840939"/>
    <lineage>
        <taxon>Bacteria</taxon>
        <taxon>Bacillati</taxon>
        <taxon>Bacillota</taxon>
        <taxon>Clostridia</taxon>
        <taxon>Eubacteriales</taxon>
        <taxon>Oscillospiraceae</taxon>
        <taxon>Oscillospiraceae incertae sedis</taxon>
        <taxon>Candidatus Scybalenecus</taxon>
    </lineage>
</organism>
<evidence type="ECO:0000313" key="3">
    <source>
        <dbReference type="Proteomes" id="UP000824125"/>
    </source>
</evidence>
<dbReference type="InterPro" id="IPR050361">
    <property type="entry name" value="MPP/UQCRC_Complex"/>
</dbReference>
<gene>
    <name evidence="2" type="ORF">IAD23_08395</name>
</gene>
<comment type="caution">
    <text evidence="2">The sequence shown here is derived from an EMBL/GenBank/DDBJ whole genome shotgun (WGS) entry which is preliminary data.</text>
</comment>
<dbReference type="PANTHER" id="PTHR11851:SF186">
    <property type="entry name" value="INACTIVE METALLOPROTEASE YMFF-RELATED"/>
    <property type="match status" value="1"/>
</dbReference>
<dbReference type="SUPFAM" id="SSF63411">
    <property type="entry name" value="LuxS/MPP-like metallohydrolase"/>
    <property type="match status" value="2"/>
</dbReference>
<dbReference type="InterPro" id="IPR007863">
    <property type="entry name" value="Peptidase_M16_C"/>
</dbReference>